<dbReference type="eggNOG" id="ENOG502SKM2">
    <property type="taxonomic scope" value="Eukaryota"/>
</dbReference>
<gene>
    <name evidence="10" type="ORF">PFICI_04311</name>
</gene>
<evidence type="ECO:0000256" key="6">
    <source>
        <dbReference type="ARBA" id="ARBA00023163"/>
    </source>
</evidence>
<reference evidence="11" key="1">
    <citation type="journal article" date="2015" name="BMC Genomics">
        <title>Genomic and transcriptomic analysis of the endophytic fungus Pestalotiopsis fici reveals its lifestyle and high potential for synthesis of natural products.</title>
        <authorList>
            <person name="Wang X."/>
            <person name="Zhang X."/>
            <person name="Liu L."/>
            <person name="Xiang M."/>
            <person name="Wang W."/>
            <person name="Sun X."/>
            <person name="Che Y."/>
            <person name="Guo L."/>
            <person name="Liu G."/>
            <person name="Guo L."/>
            <person name="Wang C."/>
            <person name="Yin W.B."/>
            <person name="Stadler M."/>
            <person name="Zhang X."/>
            <person name="Liu X."/>
        </authorList>
    </citation>
    <scope>NUCLEOTIDE SEQUENCE [LARGE SCALE GENOMIC DNA]</scope>
    <source>
        <strain evidence="11">W106-1 / CGMCC3.15140</strain>
    </source>
</reference>
<dbReference type="InterPro" id="IPR001138">
    <property type="entry name" value="Zn2Cys6_DnaBD"/>
</dbReference>
<evidence type="ECO:0000256" key="7">
    <source>
        <dbReference type="ARBA" id="ARBA00023242"/>
    </source>
</evidence>
<evidence type="ECO:0000259" key="9">
    <source>
        <dbReference type="Pfam" id="PF04082"/>
    </source>
</evidence>
<evidence type="ECO:0000256" key="5">
    <source>
        <dbReference type="ARBA" id="ARBA00023125"/>
    </source>
</evidence>
<dbReference type="Gene3D" id="4.10.240.10">
    <property type="entry name" value="Zn(2)-C6 fungal-type DNA-binding domain"/>
    <property type="match status" value="1"/>
</dbReference>
<dbReference type="OMA" id="YANDIDH"/>
<dbReference type="RefSeq" id="XP_007831083.1">
    <property type="nucleotide sequence ID" value="XM_007832892.1"/>
</dbReference>
<dbReference type="InterPro" id="IPR036864">
    <property type="entry name" value="Zn2-C6_fun-type_DNA-bd_sf"/>
</dbReference>
<proteinExistence type="predicted"/>
<dbReference type="GO" id="GO:0003677">
    <property type="term" value="F:DNA binding"/>
    <property type="evidence" value="ECO:0007669"/>
    <property type="project" value="UniProtKB-KW"/>
</dbReference>
<dbReference type="AlphaFoldDB" id="W3X8R5"/>
<feature type="region of interest" description="Disordered" evidence="8">
    <location>
        <begin position="122"/>
        <end position="182"/>
    </location>
</feature>
<keyword evidence="5" id="KW-0238">DNA-binding</keyword>
<keyword evidence="2" id="KW-0479">Metal-binding</keyword>
<evidence type="ECO:0000313" key="10">
    <source>
        <dbReference type="EMBL" id="ETS82435.1"/>
    </source>
</evidence>
<dbReference type="CDD" id="cd12148">
    <property type="entry name" value="fungal_TF_MHR"/>
    <property type="match status" value="1"/>
</dbReference>
<keyword evidence="11" id="KW-1185">Reference proteome</keyword>
<dbReference type="GO" id="GO:0000981">
    <property type="term" value="F:DNA-binding transcription factor activity, RNA polymerase II-specific"/>
    <property type="evidence" value="ECO:0007669"/>
    <property type="project" value="InterPro"/>
</dbReference>
<evidence type="ECO:0000313" key="11">
    <source>
        <dbReference type="Proteomes" id="UP000030651"/>
    </source>
</evidence>
<dbReference type="GO" id="GO:0008270">
    <property type="term" value="F:zinc ion binding"/>
    <property type="evidence" value="ECO:0007669"/>
    <property type="project" value="InterPro"/>
</dbReference>
<accession>W3X8R5</accession>
<sequence>MRLRLVRNAVAGEQKWACCNGTKPSCLRCTERRLSCVYANDIDHRGSAPRSLVSLLQNRIKLLEDVLQRHSIDIEASIAQIQGGESQSEEPRQETCNSSTSQDLNSGQDLQKPELQGALYSEQPGSGLHPVGEDQMRFFGPASGRLDLQPSQAAVDGAAADSTHADDRSDQPQSKRVNNPSQERFNAYSQSLAAEALRDLSPELVEHLIDLYFEWEQPWFQVVDEELFRASRMQNGRYYSPVLLCCIIAVASRYSDRLEVRSDPQDANTAGLAFIEHAEALIHFDLKWPSITTVQSLAIMAIFYVASQVVSGSL</sequence>
<dbReference type="OrthoDB" id="4161332at2759"/>
<dbReference type="InParanoid" id="W3X8R5"/>
<evidence type="ECO:0000256" key="4">
    <source>
        <dbReference type="ARBA" id="ARBA00023015"/>
    </source>
</evidence>
<keyword evidence="4" id="KW-0805">Transcription regulation</keyword>
<comment type="subcellular location">
    <subcellularLocation>
        <location evidence="1">Nucleus</location>
    </subcellularLocation>
</comment>
<keyword evidence="6" id="KW-0804">Transcription</keyword>
<keyword evidence="7" id="KW-0539">Nucleus</keyword>
<keyword evidence="3" id="KW-0862">Zinc</keyword>
<feature type="region of interest" description="Disordered" evidence="8">
    <location>
        <begin position="81"/>
        <end position="109"/>
    </location>
</feature>
<evidence type="ECO:0000256" key="8">
    <source>
        <dbReference type="SAM" id="MobiDB-lite"/>
    </source>
</evidence>
<evidence type="ECO:0000256" key="3">
    <source>
        <dbReference type="ARBA" id="ARBA00022833"/>
    </source>
</evidence>
<feature type="domain" description="Xylanolytic transcriptional activator regulatory" evidence="9">
    <location>
        <begin position="209"/>
        <end position="304"/>
    </location>
</feature>
<dbReference type="InterPro" id="IPR007219">
    <property type="entry name" value="XnlR_reg_dom"/>
</dbReference>
<dbReference type="EMBL" id="KI912111">
    <property type="protein sequence ID" value="ETS82435.1"/>
    <property type="molecule type" value="Genomic_DNA"/>
</dbReference>
<dbReference type="GO" id="GO:0005634">
    <property type="term" value="C:nucleus"/>
    <property type="evidence" value="ECO:0007669"/>
    <property type="project" value="UniProtKB-SubCell"/>
</dbReference>
<dbReference type="STRING" id="1229662.W3X8R5"/>
<dbReference type="Pfam" id="PF04082">
    <property type="entry name" value="Fungal_trans"/>
    <property type="match status" value="1"/>
</dbReference>
<dbReference type="Proteomes" id="UP000030651">
    <property type="component" value="Unassembled WGS sequence"/>
</dbReference>
<protein>
    <recommendedName>
        <fullName evidence="9">Xylanolytic transcriptional activator regulatory domain-containing protein</fullName>
    </recommendedName>
</protein>
<dbReference type="GeneID" id="19269324"/>
<evidence type="ECO:0000256" key="2">
    <source>
        <dbReference type="ARBA" id="ARBA00022723"/>
    </source>
</evidence>
<feature type="compositionally biased region" description="Polar residues" evidence="8">
    <location>
        <begin position="171"/>
        <end position="182"/>
    </location>
</feature>
<dbReference type="InterPro" id="IPR051615">
    <property type="entry name" value="Transcr_Regulatory_Elem"/>
</dbReference>
<dbReference type="CDD" id="cd00067">
    <property type="entry name" value="GAL4"/>
    <property type="match status" value="1"/>
</dbReference>
<dbReference type="HOGENOM" id="CLU_953189_0_0_1"/>
<evidence type="ECO:0000256" key="1">
    <source>
        <dbReference type="ARBA" id="ARBA00004123"/>
    </source>
</evidence>
<dbReference type="PANTHER" id="PTHR31313:SF83">
    <property type="entry name" value="ZN(II)2CYS6 TRANSCRIPTION FACTOR (EUROFUNG)"/>
    <property type="match status" value="1"/>
</dbReference>
<dbReference type="KEGG" id="pfy:PFICI_04311"/>
<organism evidence="10 11">
    <name type="scientific">Pestalotiopsis fici (strain W106-1 / CGMCC3.15140)</name>
    <dbReference type="NCBI Taxonomy" id="1229662"/>
    <lineage>
        <taxon>Eukaryota</taxon>
        <taxon>Fungi</taxon>
        <taxon>Dikarya</taxon>
        <taxon>Ascomycota</taxon>
        <taxon>Pezizomycotina</taxon>
        <taxon>Sordariomycetes</taxon>
        <taxon>Xylariomycetidae</taxon>
        <taxon>Amphisphaeriales</taxon>
        <taxon>Sporocadaceae</taxon>
        <taxon>Pestalotiopsis</taxon>
    </lineage>
</organism>
<dbReference type="PANTHER" id="PTHR31313">
    <property type="entry name" value="TY1 ENHANCER ACTIVATOR"/>
    <property type="match status" value="1"/>
</dbReference>
<name>W3X8R5_PESFW</name>
<feature type="compositionally biased region" description="Polar residues" evidence="8">
    <location>
        <begin position="94"/>
        <end position="109"/>
    </location>
</feature>
<dbReference type="GO" id="GO:0006351">
    <property type="term" value="P:DNA-templated transcription"/>
    <property type="evidence" value="ECO:0007669"/>
    <property type="project" value="InterPro"/>
</dbReference>